<protein>
    <submittedName>
        <fullName evidence="2">Uncharacterized protein</fullName>
    </submittedName>
</protein>
<accession>A0A5P8W0J1</accession>
<sequence>MPTPQYWIIYFLEFPYTNSINDCNTSLGKDAMNRDAMNRDAMNRVSTNGLFVAFFFSIGIISLIFLISLISWK</sequence>
<keyword evidence="1" id="KW-0812">Transmembrane</keyword>
<proteinExistence type="predicted"/>
<evidence type="ECO:0000313" key="3">
    <source>
        <dbReference type="Proteomes" id="UP000326678"/>
    </source>
</evidence>
<name>A0A5P8W0J1_9NOSO</name>
<dbReference type="EMBL" id="CP045226">
    <property type="protein sequence ID" value="QFS46217.1"/>
    <property type="molecule type" value="Genomic_DNA"/>
</dbReference>
<keyword evidence="1" id="KW-1133">Transmembrane helix</keyword>
<dbReference type="AlphaFoldDB" id="A0A5P8W0J1"/>
<dbReference type="KEGG" id="nsh:GXM_03697"/>
<evidence type="ECO:0000256" key="1">
    <source>
        <dbReference type="SAM" id="Phobius"/>
    </source>
</evidence>
<reference evidence="2 3" key="1">
    <citation type="submission" date="2019-10" db="EMBL/GenBank/DDBJ databases">
        <title>Genomic and transcriptomic insights into the perfect genentic adaptation of a filamentous nitrogen-fixing cyanobacterium to rice fields.</title>
        <authorList>
            <person name="Chen Z."/>
        </authorList>
    </citation>
    <scope>NUCLEOTIDE SEQUENCE [LARGE SCALE GENOMIC DNA]</scope>
    <source>
        <strain evidence="2">CCNUC1</strain>
    </source>
</reference>
<evidence type="ECO:0000313" key="2">
    <source>
        <dbReference type="EMBL" id="QFS46217.1"/>
    </source>
</evidence>
<gene>
    <name evidence="2" type="ORF">GXM_03697</name>
</gene>
<dbReference type="Proteomes" id="UP000326678">
    <property type="component" value="Chromosome Gxm1"/>
</dbReference>
<keyword evidence="3" id="KW-1185">Reference proteome</keyword>
<feature type="transmembrane region" description="Helical" evidence="1">
    <location>
        <begin position="50"/>
        <end position="72"/>
    </location>
</feature>
<keyword evidence="1" id="KW-0472">Membrane</keyword>
<organism evidence="2 3">
    <name type="scientific">Nostoc sphaeroides CCNUC1</name>
    <dbReference type="NCBI Taxonomy" id="2653204"/>
    <lineage>
        <taxon>Bacteria</taxon>
        <taxon>Bacillati</taxon>
        <taxon>Cyanobacteriota</taxon>
        <taxon>Cyanophyceae</taxon>
        <taxon>Nostocales</taxon>
        <taxon>Nostocaceae</taxon>
        <taxon>Nostoc</taxon>
    </lineage>
</organism>